<dbReference type="EMBL" id="GG663740">
    <property type="protein sequence ID" value="EEH56434.1"/>
    <property type="molecule type" value="Genomic_DNA"/>
</dbReference>
<dbReference type="RefSeq" id="XP_003059302.1">
    <property type="nucleotide sequence ID" value="XM_003059256.1"/>
</dbReference>
<reference evidence="2 3" key="1">
    <citation type="journal article" date="2009" name="Science">
        <title>Green evolution and dynamic adaptations revealed by genomes of the marine picoeukaryotes Micromonas.</title>
        <authorList>
            <person name="Worden A.Z."/>
            <person name="Lee J.H."/>
            <person name="Mock T."/>
            <person name="Rouze P."/>
            <person name="Simmons M.P."/>
            <person name="Aerts A.L."/>
            <person name="Allen A.E."/>
            <person name="Cuvelier M.L."/>
            <person name="Derelle E."/>
            <person name="Everett M.V."/>
            <person name="Foulon E."/>
            <person name="Grimwood J."/>
            <person name="Gundlach H."/>
            <person name="Henrissat B."/>
            <person name="Napoli C."/>
            <person name="McDonald S.M."/>
            <person name="Parker M.S."/>
            <person name="Rombauts S."/>
            <person name="Salamov A."/>
            <person name="Von Dassow P."/>
            <person name="Badger J.H."/>
            <person name="Coutinho P.M."/>
            <person name="Demir E."/>
            <person name="Dubchak I."/>
            <person name="Gentemann C."/>
            <person name="Eikrem W."/>
            <person name="Gready J.E."/>
            <person name="John U."/>
            <person name="Lanier W."/>
            <person name="Lindquist E.A."/>
            <person name="Lucas S."/>
            <person name="Mayer K.F."/>
            <person name="Moreau H."/>
            <person name="Not F."/>
            <person name="Otillar R."/>
            <person name="Panaud O."/>
            <person name="Pangilinan J."/>
            <person name="Paulsen I."/>
            <person name="Piegu B."/>
            <person name="Poliakov A."/>
            <person name="Robbens S."/>
            <person name="Schmutz J."/>
            <person name="Toulza E."/>
            <person name="Wyss T."/>
            <person name="Zelensky A."/>
            <person name="Zhou K."/>
            <person name="Armbrust E.V."/>
            <person name="Bhattacharya D."/>
            <person name="Goodenough U.W."/>
            <person name="Van de Peer Y."/>
            <person name="Grigoriev I.V."/>
        </authorList>
    </citation>
    <scope>NUCLEOTIDE SEQUENCE [LARGE SCALE GENOMIC DNA]</scope>
    <source>
        <strain evidence="2 3">CCMP1545</strain>
    </source>
</reference>
<evidence type="ECO:0000256" key="1">
    <source>
        <dbReference type="SAM" id="MobiDB-lite"/>
    </source>
</evidence>
<feature type="compositionally biased region" description="Basic and acidic residues" evidence="1">
    <location>
        <begin position="154"/>
        <end position="164"/>
    </location>
</feature>
<protein>
    <submittedName>
        <fullName evidence="2">Predicted protein</fullName>
    </submittedName>
</protein>
<dbReference type="AlphaFoldDB" id="C1MV35"/>
<dbReference type="Proteomes" id="UP000001876">
    <property type="component" value="Unassembled WGS sequence"/>
</dbReference>
<proteinExistence type="predicted"/>
<evidence type="ECO:0000313" key="3">
    <source>
        <dbReference type="Proteomes" id="UP000001876"/>
    </source>
</evidence>
<feature type="region of interest" description="Disordered" evidence="1">
    <location>
        <begin position="133"/>
        <end position="215"/>
    </location>
</feature>
<feature type="compositionally biased region" description="Acidic residues" evidence="1">
    <location>
        <begin position="448"/>
        <end position="461"/>
    </location>
</feature>
<name>C1MV35_MICPC</name>
<keyword evidence="3" id="KW-1185">Reference proteome</keyword>
<dbReference type="KEGG" id="mpp:MICPUCDRAFT_69744"/>
<evidence type="ECO:0000313" key="2">
    <source>
        <dbReference type="EMBL" id="EEH56434.1"/>
    </source>
</evidence>
<sequence>MFAGKDKRFELIRELQVAEEDEATHRAKKITEEERAAIADANDRTGRAGAGMLGLLTEKNHGVTQLILMQTDLATRRREERALNYAAARIQAVCRGRATRKAEARRRAEEEASGGLPDIASFEPEEIAHVTRIQSSFRGRSSRRNMRLYGTPSKPKDLSKDLKEPSTPPIPPPPPANKEPAAEPATPPRAPAPKEPEEEDLDPLANLSAEDLEKVMAMQSSAKKIVDKKSLESELGEPLATLPADALGSSPSALVSAATLQRAATARLDDVPAQPRVRGARGLASAILLQSAAATRAREVDADAAFEAKMDAALEEPLEAEKAKEKMPENDASASIESIEDSAAFRLADVSDASLAAIVGVQAAAAGFLSRAKAAAREKRLAASGVSQRASTRADVTYAVSSRVLDESVDEDATETIRVQNTQRHARRRGSRRAVDGGAFGGLSETREEGEEGGDEGDAELEGAAAGATSSREALESKIAEARGKGGGAL</sequence>
<accession>C1MV35</accession>
<dbReference type="PROSITE" id="PS50096">
    <property type="entry name" value="IQ"/>
    <property type="match status" value="2"/>
</dbReference>
<gene>
    <name evidence="2" type="ORF">MICPUCDRAFT_69744</name>
</gene>
<organism evidence="3">
    <name type="scientific">Micromonas pusilla (strain CCMP1545)</name>
    <name type="common">Picoplanktonic green alga</name>
    <dbReference type="NCBI Taxonomy" id="564608"/>
    <lineage>
        <taxon>Eukaryota</taxon>
        <taxon>Viridiplantae</taxon>
        <taxon>Chlorophyta</taxon>
        <taxon>Mamiellophyceae</taxon>
        <taxon>Mamiellales</taxon>
        <taxon>Mamiellaceae</taxon>
        <taxon>Micromonas</taxon>
    </lineage>
</organism>
<feature type="compositionally biased region" description="Basic and acidic residues" evidence="1">
    <location>
        <begin position="473"/>
        <end position="484"/>
    </location>
</feature>
<dbReference type="GeneID" id="9684742"/>
<feature type="region of interest" description="Disordered" evidence="1">
    <location>
        <begin position="409"/>
        <end position="490"/>
    </location>
</feature>
<feature type="compositionally biased region" description="Pro residues" evidence="1">
    <location>
        <begin position="166"/>
        <end position="177"/>
    </location>
</feature>